<accession>A0A514BRA6</accession>
<reference evidence="1 2" key="1">
    <citation type="submission" date="2019-06" db="EMBL/GenBank/DDBJ databases">
        <title>Lysobacter alkalisoli sp. nov. isolated from saline-alkali soil.</title>
        <authorList>
            <person name="Sun J.-Q."/>
            <person name="Xu L."/>
        </authorList>
    </citation>
    <scope>NUCLEOTIDE SEQUENCE [LARGE SCALE GENOMIC DNA]</scope>
    <source>
        <strain evidence="1 2">SJ-36</strain>
    </source>
</reference>
<sequence length="241" mass="26262">MEKSNRFLVAYSGVLTATLAVVLLTGAVGSGKTTFEEIDVQRLNLREPDGTLRYVLSNSARLPGAIIRGKEYEHPRPLAGMLFYNDEGTEVGGLGFSGSRDADGKVMSIVSMSFDRYEQDQIVQILANDRGGDQYAAGLVVNDRPDYSILSDLEEMQKIKSLPEEERNAALEEFDRNYTGGQRLFAGRGPDGTVALVLNDASKKPRIRIAVDADGEAAIEFLDDEGKVTGRLTPDSLPKAE</sequence>
<evidence type="ECO:0000313" key="2">
    <source>
        <dbReference type="Proteomes" id="UP000317199"/>
    </source>
</evidence>
<dbReference type="Proteomes" id="UP000317199">
    <property type="component" value="Chromosome"/>
</dbReference>
<organism evidence="1 2">
    <name type="scientific">Marilutibacter alkalisoli</name>
    <dbReference type="NCBI Taxonomy" id="2591633"/>
    <lineage>
        <taxon>Bacteria</taxon>
        <taxon>Pseudomonadati</taxon>
        <taxon>Pseudomonadota</taxon>
        <taxon>Gammaproteobacteria</taxon>
        <taxon>Lysobacterales</taxon>
        <taxon>Lysobacteraceae</taxon>
        <taxon>Marilutibacter</taxon>
    </lineage>
</organism>
<dbReference type="EMBL" id="CP041242">
    <property type="protein sequence ID" value="QDH69539.1"/>
    <property type="molecule type" value="Genomic_DNA"/>
</dbReference>
<name>A0A514BRA6_9GAMM</name>
<dbReference type="AlphaFoldDB" id="A0A514BRA6"/>
<gene>
    <name evidence="1" type="ORF">FKV23_05115</name>
</gene>
<keyword evidence="2" id="KW-1185">Reference proteome</keyword>
<proteinExistence type="predicted"/>
<dbReference type="KEGG" id="lyj:FKV23_05115"/>
<evidence type="ECO:0000313" key="1">
    <source>
        <dbReference type="EMBL" id="QDH69539.1"/>
    </source>
</evidence>
<protein>
    <submittedName>
        <fullName evidence="1">Uncharacterized protein</fullName>
    </submittedName>
</protein>
<dbReference type="OrthoDB" id="1349101at2"/>